<comment type="cofactor">
    <cofactor evidence="1">
        <name>Mg(2+)</name>
        <dbReference type="ChEBI" id="CHEBI:18420"/>
    </cofactor>
</comment>
<dbReference type="GO" id="GO:0010333">
    <property type="term" value="F:terpene synthase activity"/>
    <property type="evidence" value="ECO:0007669"/>
    <property type="project" value="InterPro"/>
</dbReference>
<keyword evidence="2" id="KW-0460">Magnesium</keyword>
<dbReference type="SUPFAM" id="SSF48576">
    <property type="entry name" value="Terpenoid synthases"/>
    <property type="match status" value="1"/>
</dbReference>
<dbReference type="InterPro" id="IPR036965">
    <property type="entry name" value="Terpene_synth_N_sf"/>
</dbReference>
<dbReference type="Gene3D" id="1.10.600.10">
    <property type="entry name" value="Farnesyl Diphosphate Synthase"/>
    <property type="match status" value="1"/>
</dbReference>
<dbReference type="EMBL" id="VIEB01002217">
    <property type="protein sequence ID" value="TQD69956.1"/>
    <property type="molecule type" value="Genomic_DNA"/>
</dbReference>
<name>A0A540K6W2_MALBA</name>
<accession>A0A540K6W2</accession>
<dbReference type="SUPFAM" id="SSF48239">
    <property type="entry name" value="Terpenoid cyclases/Protein prenyltransferases"/>
    <property type="match status" value="1"/>
</dbReference>
<evidence type="ECO:0000256" key="1">
    <source>
        <dbReference type="ARBA" id="ARBA00001946"/>
    </source>
</evidence>
<feature type="non-terminal residue" evidence="3">
    <location>
        <position position="1"/>
    </location>
</feature>
<sequence>ILDEGFAFSTNYLKNLSGPNVTNGLAEQVSHALELPLHDRMQILEARWHIEAYKKRPDANQVLLEIAKQDFDRVQCTLQRDLQELSRWWANMGLAEKLNFTRDRLMESSLNLSTVMLGKS</sequence>
<dbReference type="STRING" id="106549.A0A540K6W2"/>
<organism evidence="3 4">
    <name type="scientific">Malus baccata</name>
    <name type="common">Siberian crab apple</name>
    <name type="synonym">Pyrus baccata</name>
    <dbReference type="NCBI Taxonomy" id="106549"/>
    <lineage>
        <taxon>Eukaryota</taxon>
        <taxon>Viridiplantae</taxon>
        <taxon>Streptophyta</taxon>
        <taxon>Embryophyta</taxon>
        <taxon>Tracheophyta</taxon>
        <taxon>Spermatophyta</taxon>
        <taxon>Magnoliopsida</taxon>
        <taxon>eudicotyledons</taxon>
        <taxon>Gunneridae</taxon>
        <taxon>Pentapetalae</taxon>
        <taxon>rosids</taxon>
        <taxon>fabids</taxon>
        <taxon>Rosales</taxon>
        <taxon>Rosaceae</taxon>
        <taxon>Amygdaloideae</taxon>
        <taxon>Maleae</taxon>
        <taxon>Malus</taxon>
    </lineage>
</organism>
<dbReference type="GO" id="GO:0016114">
    <property type="term" value="P:terpenoid biosynthetic process"/>
    <property type="evidence" value="ECO:0007669"/>
    <property type="project" value="InterPro"/>
</dbReference>
<dbReference type="Gene3D" id="1.50.10.130">
    <property type="entry name" value="Terpene synthase, N-terminal domain"/>
    <property type="match status" value="1"/>
</dbReference>
<reference evidence="3 4" key="1">
    <citation type="journal article" date="2019" name="G3 (Bethesda)">
        <title>Sequencing of a Wild Apple (Malus baccata) Genome Unravels the Differences Between Cultivated and Wild Apple Species Regarding Disease Resistance and Cold Tolerance.</title>
        <authorList>
            <person name="Chen X."/>
        </authorList>
    </citation>
    <scope>NUCLEOTIDE SEQUENCE [LARGE SCALE GENOMIC DNA]</scope>
    <source>
        <strain evidence="4">cv. Shandingzi</strain>
        <tissue evidence="3">Leaves</tissue>
    </source>
</reference>
<evidence type="ECO:0000256" key="2">
    <source>
        <dbReference type="ARBA" id="ARBA00022842"/>
    </source>
</evidence>
<dbReference type="InterPro" id="IPR008930">
    <property type="entry name" value="Terpenoid_cyclase/PrenylTrfase"/>
</dbReference>
<dbReference type="AlphaFoldDB" id="A0A540K6W2"/>
<dbReference type="PANTHER" id="PTHR31225:SF252">
    <property type="entry name" value="TERPENE SYNTHASE 12-RELATED"/>
    <property type="match status" value="1"/>
</dbReference>
<dbReference type="InterPro" id="IPR050148">
    <property type="entry name" value="Terpene_synthase-like"/>
</dbReference>
<protein>
    <submittedName>
        <fullName evidence="3">Uncharacterized protein</fullName>
    </submittedName>
</protein>
<gene>
    <name evidence="3" type="ORF">C1H46_044512</name>
</gene>
<keyword evidence="4" id="KW-1185">Reference proteome</keyword>
<comment type="caution">
    <text evidence="3">The sequence shown here is derived from an EMBL/GenBank/DDBJ whole genome shotgun (WGS) entry which is preliminary data.</text>
</comment>
<dbReference type="PANTHER" id="PTHR31225">
    <property type="entry name" value="OS04G0344100 PROTEIN-RELATED"/>
    <property type="match status" value="1"/>
</dbReference>
<evidence type="ECO:0000313" key="3">
    <source>
        <dbReference type="EMBL" id="TQD69956.1"/>
    </source>
</evidence>
<proteinExistence type="predicted"/>
<evidence type="ECO:0000313" key="4">
    <source>
        <dbReference type="Proteomes" id="UP000315295"/>
    </source>
</evidence>
<dbReference type="Proteomes" id="UP000315295">
    <property type="component" value="Unassembled WGS sequence"/>
</dbReference>
<dbReference type="InterPro" id="IPR008949">
    <property type="entry name" value="Isoprenoid_synthase_dom_sf"/>
</dbReference>